<protein>
    <submittedName>
        <fullName evidence="1">5163_t:CDS:1</fullName>
    </submittedName>
</protein>
<sequence>EVRRGAETMRSFIPSEEEFELLKELIEILSPFDEATEFLSGSKYPTLGFMIPILEELARRLKYFTGQNEEAIFVKDTILNNLIESGLRRTTIQVMRCQFNELNSTNDNTALTNNNNTISSSHQRKKLKMAAFFSYSRTENVAPNEFDRYCELPEVSLDEES</sequence>
<keyword evidence="2" id="KW-1185">Reference proteome</keyword>
<dbReference type="InterPro" id="IPR012337">
    <property type="entry name" value="RNaseH-like_sf"/>
</dbReference>
<accession>A0ABN7XA82</accession>
<dbReference type="SUPFAM" id="SSF53098">
    <property type="entry name" value="Ribonuclease H-like"/>
    <property type="match status" value="1"/>
</dbReference>
<name>A0ABN7XA82_GIGMA</name>
<proteinExistence type="predicted"/>
<evidence type="ECO:0000313" key="2">
    <source>
        <dbReference type="Proteomes" id="UP000789901"/>
    </source>
</evidence>
<feature type="non-terminal residue" evidence="1">
    <location>
        <position position="161"/>
    </location>
</feature>
<organism evidence="1 2">
    <name type="scientific">Gigaspora margarita</name>
    <dbReference type="NCBI Taxonomy" id="4874"/>
    <lineage>
        <taxon>Eukaryota</taxon>
        <taxon>Fungi</taxon>
        <taxon>Fungi incertae sedis</taxon>
        <taxon>Mucoromycota</taxon>
        <taxon>Glomeromycotina</taxon>
        <taxon>Glomeromycetes</taxon>
        <taxon>Diversisporales</taxon>
        <taxon>Gigasporaceae</taxon>
        <taxon>Gigaspora</taxon>
    </lineage>
</organism>
<feature type="non-terminal residue" evidence="1">
    <location>
        <position position="1"/>
    </location>
</feature>
<gene>
    <name evidence="1" type="ORF">GMARGA_LOCUS40979</name>
</gene>
<dbReference type="Proteomes" id="UP000789901">
    <property type="component" value="Unassembled WGS sequence"/>
</dbReference>
<reference evidence="1 2" key="1">
    <citation type="submission" date="2021-06" db="EMBL/GenBank/DDBJ databases">
        <authorList>
            <person name="Kallberg Y."/>
            <person name="Tangrot J."/>
            <person name="Rosling A."/>
        </authorList>
    </citation>
    <scope>NUCLEOTIDE SEQUENCE [LARGE SCALE GENOMIC DNA]</scope>
    <source>
        <strain evidence="1 2">120-4 pot B 10/14</strain>
    </source>
</reference>
<evidence type="ECO:0000313" key="1">
    <source>
        <dbReference type="EMBL" id="CAG8851908.1"/>
    </source>
</evidence>
<comment type="caution">
    <text evidence="1">The sequence shown here is derived from an EMBL/GenBank/DDBJ whole genome shotgun (WGS) entry which is preliminary data.</text>
</comment>
<dbReference type="EMBL" id="CAJVQB010108627">
    <property type="protein sequence ID" value="CAG8851908.1"/>
    <property type="molecule type" value="Genomic_DNA"/>
</dbReference>